<dbReference type="RefSeq" id="WP_015723196.1">
    <property type="nucleotide sequence ID" value="NC_014972.1"/>
</dbReference>
<dbReference type="EMBL" id="CP002364">
    <property type="protein sequence ID" value="ADW16649.1"/>
    <property type="molecule type" value="Genomic_DNA"/>
</dbReference>
<dbReference type="InterPro" id="IPR013096">
    <property type="entry name" value="Cupin_2"/>
</dbReference>
<reference evidence="2 3" key="1">
    <citation type="journal article" date="2011" name="Stand. Genomic Sci.">
        <title>Complete genome sequence of Desulfobulbus propionicus type strain (1pr3).</title>
        <authorList>
            <person name="Pagani I."/>
            <person name="Lapidus A."/>
            <person name="Nolan M."/>
            <person name="Lucas S."/>
            <person name="Hammon N."/>
            <person name="Deshpande S."/>
            <person name="Cheng J.F."/>
            <person name="Chertkov O."/>
            <person name="Davenport K."/>
            <person name="Tapia R."/>
            <person name="Han C."/>
            <person name="Goodwin L."/>
            <person name="Pitluck S."/>
            <person name="Liolios K."/>
            <person name="Mavromatis K."/>
            <person name="Ivanova N."/>
            <person name="Mikhailova N."/>
            <person name="Pati A."/>
            <person name="Chen A."/>
            <person name="Palaniappan K."/>
            <person name="Land M."/>
            <person name="Hauser L."/>
            <person name="Chang Y.J."/>
            <person name="Jeffries C.D."/>
            <person name="Detter J.C."/>
            <person name="Brambilla E."/>
            <person name="Kannan K.P."/>
            <person name="Djao O.D."/>
            <person name="Rohde M."/>
            <person name="Pukall R."/>
            <person name="Spring S."/>
            <person name="Goker M."/>
            <person name="Sikorski J."/>
            <person name="Woyke T."/>
            <person name="Bristow J."/>
            <person name="Eisen J.A."/>
            <person name="Markowitz V."/>
            <person name="Hugenholtz P."/>
            <person name="Kyrpides N.C."/>
            <person name="Klenk H.P."/>
        </authorList>
    </citation>
    <scope>NUCLEOTIDE SEQUENCE [LARGE SCALE GENOMIC DNA]</scope>
    <source>
        <strain evidence="3">ATCC 33891 / DSM 2032 / 1pr3</strain>
    </source>
</reference>
<organism evidence="2 3">
    <name type="scientific">Desulfobulbus propionicus (strain ATCC 33891 / DSM 2032 / VKM B-1956 / 1pr3)</name>
    <dbReference type="NCBI Taxonomy" id="577650"/>
    <lineage>
        <taxon>Bacteria</taxon>
        <taxon>Pseudomonadati</taxon>
        <taxon>Thermodesulfobacteriota</taxon>
        <taxon>Desulfobulbia</taxon>
        <taxon>Desulfobulbales</taxon>
        <taxon>Desulfobulbaceae</taxon>
        <taxon>Desulfobulbus</taxon>
    </lineage>
</organism>
<dbReference type="InterPro" id="IPR011051">
    <property type="entry name" value="RmlC_Cupin_sf"/>
</dbReference>
<dbReference type="AlphaFoldDB" id="A0A7U3YJP9"/>
<evidence type="ECO:0000313" key="2">
    <source>
        <dbReference type="EMBL" id="ADW16649.1"/>
    </source>
</evidence>
<dbReference type="Gene3D" id="2.60.120.10">
    <property type="entry name" value="Jelly Rolls"/>
    <property type="match status" value="1"/>
</dbReference>
<proteinExistence type="predicted"/>
<gene>
    <name evidence="2" type="ordered locus">Despr_0469</name>
</gene>
<protein>
    <submittedName>
        <fullName evidence="2">Cupin 2 conserved barrel domain protein</fullName>
    </submittedName>
</protein>
<dbReference type="KEGG" id="dpr:Despr_0469"/>
<feature type="domain" description="Cupin type-2" evidence="1">
    <location>
        <begin position="35"/>
        <end position="100"/>
    </location>
</feature>
<accession>A0A7U3YJP9</accession>
<dbReference type="InterPro" id="IPR014710">
    <property type="entry name" value="RmlC-like_jellyroll"/>
</dbReference>
<keyword evidence="3" id="KW-1185">Reference proteome</keyword>
<name>A0A7U3YJP9_DESPD</name>
<dbReference type="Proteomes" id="UP000006365">
    <property type="component" value="Chromosome"/>
</dbReference>
<dbReference type="Pfam" id="PF07883">
    <property type="entry name" value="Cupin_2"/>
    <property type="match status" value="1"/>
</dbReference>
<evidence type="ECO:0000259" key="1">
    <source>
        <dbReference type="Pfam" id="PF07883"/>
    </source>
</evidence>
<sequence>MKTIQLDTTNEFSAGAMKRFFLVEDSPFFKIINFNLDAGVTFPVHAHDLDGDLSILVLAGEGYFLDGEGQKIPAKAGDLLISQIREPHGVEATTKMRLLVTIAPPI</sequence>
<dbReference type="SUPFAM" id="SSF51182">
    <property type="entry name" value="RmlC-like cupins"/>
    <property type="match status" value="1"/>
</dbReference>
<evidence type="ECO:0000313" key="3">
    <source>
        <dbReference type="Proteomes" id="UP000006365"/>
    </source>
</evidence>